<evidence type="ECO:0000313" key="4">
    <source>
        <dbReference type="Proteomes" id="UP000321497"/>
    </source>
</evidence>
<feature type="domain" description="Spermatogenesis-associated protein 20-like TRX" evidence="1">
    <location>
        <begin position="30"/>
        <end position="184"/>
    </location>
</feature>
<dbReference type="EMBL" id="VORT01000001">
    <property type="protein sequence ID" value="TXD75097.1"/>
    <property type="molecule type" value="Genomic_DNA"/>
</dbReference>
<accession>A0A5C6Z4R4</accession>
<dbReference type="InterPro" id="IPR008928">
    <property type="entry name" value="6-hairpin_glycosidase_sf"/>
</dbReference>
<name>A0A5C6Z4R4_9FLAO</name>
<dbReference type="InterPro" id="IPR036249">
    <property type="entry name" value="Thioredoxin-like_sf"/>
</dbReference>
<proteinExistence type="predicted"/>
<dbReference type="Pfam" id="PF07944">
    <property type="entry name" value="Beta-AFase-like_GH127_cat"/>
    <property type="match status" value="1"/>
</dbReference>
<evidence type="ECO:0000259" key="1">
    <source>
        <dbReference type="Pfam" id="PF03190"/>
    </source>
</evidence>
<dbReference type="OrthoDB" id="9762614at2"/>
<dbReference type="CDD" id="cd02955">
    <property type="entry name" value="SSP411"/>
    <property type="match status" value="1"/>
</dbReference>
<dbReference type="InterPro" id="IPR012341">
    <property type="entry name" value="6hp_glycosidase-like_sf"/>
</dbReference>
<reference evidence="3 4" key="1">
    <citation type="submission" date="2019-08" db="EMBL/GenBank/DDBJ databases">
        <title>Genome of Aequorivita antarctica SW49 (type strain).</title>
        <authorList>
            <person name="Bowman J.P."/>
        </authorList>
    </citation>
    <scope>NUCLEOTIDE SEQUENCE [LARGE SCALE GENOMIC DNA]</scope>
    <source>
        <strain evidence="3 4">SW49</strain>
    </source>
</reference>
<keyword evidence="4" id="KW-1185">Reference proteome</keyword>
<organism evidence="3 4">
    <name type="scientific">Aequorivita antarctica</name>
    <dbReference type="NCBI Taxonomy" id="153266"/>
    <lineage>
        <taxon>Bacteria</taxon>
        <taxon>Pseudomonadati</taxon>
        <taxon>Bacteroidota</taxon>
        <taxon>Flavobacteriia</taxon>
        <taxon>Flavobacteriales</taxon>
        <taxon>Flavobacteriaceae</taxon>
        <taxon>Aequorivita</taxon>
    </lineage>
</organism>
<evidence type="ECO:0000259" key="2">
    <source>
        <dbReference type="Pfam" id="PF07944"/>
    </source>
</evidence>
<dbReference type="Proteomes" id="UP000321497">
    <property type="component" value="Unassembled WGS sequence"/>
</dbReference>
<comment type="caution">
    <text evidence="3">The sequence shown here is derived from an EMBL/GenBank/DDBJ whole genome shotgun (WGS) entry which is preliminary data.</text>
</comment>
<dbReference type="PIRSF" id="PIRSF006402">
    <property type="entry name" value="UCP006402_thioredoxin"/>
    <property type="match status" value="1"/>
</dbReference>
<gene>
    <name evidence="3" type="ORF">ESU54_02560</name>
</gene>
<dbReference type="InterPro" id="IPR012878">
    <property type="entry name" value="Beta-AFase-like_GH127_cat"/>
</dbReference>
<dbReference type="Gene3D" id="3.40.30.10">
    <property type="entry name" value="Glutaredoxin"/>
    <property type="match status" value="1"/>
</dbReference>
<feature type="domain" description="Non-reducing end beta-L-arabinofuranosidase-like GH127 catalytic" evidence="2">
    <location>
        <begin position="444"/>
        <end position="541"/>
    </location>
</feature>
<dbReference type="Gene3D" id="1.50.10.20">
    <property type="match status" value="1"/>
</dbReference>
<dbReference type="PROSITE" id="PS51257">
    <property type="entry name" value="PROKAR_LIPOPROTEIN"/>
    <property type="match status" value="1"/>
</dbReference>
<dbReference type="AlphaFoldDB" id="A0A5C6Z4R4"/>
<dbReference type="InterPro" id="IPR004879">
    <property type="entry name" value="Ssp411-like_TRX"/>
</dbReference>
<dbReference type="SUPFAM" id="SSF52833">
    <property type="entry name" value="Thioredoxin-like"/>
    <property type="match status" value="1"/>
</dbReference>
<dbReference type="InterPro" id="IPR024705">
    <property type="entry name" value="Ssp411"/>
</dbReference>
<dbReference type="PANTHER" id="PTHR42899">
    <property type="entry name" value="SPERMATOGENESIS-ASSOCIATED PROTEIN 20"/>
    <property type="match status" value="1"/>
</dbReference>
<dbReference type="RefSeq" id="WP_111842685.1">
    <property type="nucleotide sequence ID" value="NZ_UEGI01000001.1"/>
</dbReference>
<dbReference type="SUPFAM" id="SSF48208">
    <property type="entry name" value="Six-hairpin glycosidases"/>
    <property type="match status" value="1"/>
</dbReference>
<protein>
    <submittedName>
        <fullName evidence="3">Thioredoxin domain-containing protein</fullName>
    </submittedName>
</protein>
<dbReference type="PANTHER" id="PTHR42899:SF1">
    <property type="entry name" value="SPERMATOGENESIS-ASSOCIATED PROTEIN 20"/>
    <property type="match status" value="1"/>
</dbReference>
<evidence type="ECO:0000313" key="3">
    <source>
        <dbReference type="EMBL" id="TXD75097.1"/>
    </source>
</evidence>
<dbReference type="GO" id="GO:0005975">
    <property type="term" value="P:carbohydrate metabolic process"/>
    <property type="evidence" value="ECO:0007669"/>
    <property type="project" value="InterPro"/>
</dbReference>
<sequence length="704" mass="81267">MRILFAFLATTIFLGCNSSKKETVKTHPFTNDLIHESSPYLLQHAHNPVNWKPYGEAALQQAKKEKKLIVISIGYAACHWCHVMEHESFEDSTVASVMNKNFISVKVDREERPDVDQTYINAVQLMTGSAGWPLNVVTLPDGRPVWGGTYFRKNDWINALEQIQETYNKEPEKLIAYANRLEEGIKSMDLVHLNTEDVDFTKYPTSEIVKNLSQNFDQKNGGFKGAPKFMMPNNLEFLLRQAFEKNDSELLNHVTLTLDKMAYGGLYDQVGGGFARYSTDEKWHVPHFEKMLYDNAQLVSLYSNAFLVTKKPLYKEIVEETLGFIAREMTNEEGGFYSSLDADSKDENDKLEEGAFYVFTPEELQKLLKGDFDIFKEYYNVNSYGKWENNHYVLIRKKTDTEIENEFGITSETLQLKKKSWKNTLLAYRNKRPKPRLDDKTLSSWNAMMLKGYVDAYKTFGKKEYLDAALKNATFISEKQLQKNGALFHNYKNGKSSINGFLEDYAFTIEAFIDLYQVTLDEKWLNLSKKMADYAKANFFDEEKHMFYFTSKEDAAIVTRNFEYRDNVIPASNSVMAKNLFVLSKYFEETGFDEISRQMLKNVSVEIEQYPSGFSNWLDLLSNFQNDFYEVVIVGKDVSEKIKEFNKHYLPNIIMAGSKGEKNGPLFENRYTPDATLIYVCVNNACKLPVEDTKIAIESLNNKE</sequence>
<dbReference type="Pfam" id="PF03190">
    <property type="entry name" value="Thioredox_DsbH"/>
    <property type="match status" value="1"/>
</dbReference>
<dbReference type="Gene3D" id="1.50.10.10">
    <property type="match status" value="1"/>
</dbReference>